<dbReference type="Proteomes" id="UP000746690">
    <property type="component" value="Unassembled WGS sequence"/>
</dbReference>
<organism evidence="1 2">
    <name type="scientific">Flavivirga algicola</name>
    <dbReference type="NCBI Taxonomy" id="2729136"/>
    <lineage>
        <taxon>Bacteria</taxon>
        <taxon>Pseudomonadati</taxon>
        <taxon>Bacteroidota</taxon>
        <taxon>Flavobacteriia</taxon>
        <taxon>Flavobacteriales</taxon>
        <taxon>Flavobacteriaceae</taxon>
        <taxon>Flavivirga</taxon>
    </lineage>
</organism>
<gene>
    <name evidence="1" type="ORF">HHX25_13280</name>
</gene>
<keyword evidence="2" id="KW-1185">Reference proteome</keyword>
<name>A0ABX1S1A0_9FLAO</name>
<sequence>MKKELIIITVLICGLKLSAQTDTLSVTNSKDYYDAFDGYLNKITFNFGIGAFVPKGNLKTYFGDAPLFEISVSFPLKKAKSLEAVFQIIIPDQQEDFLFLRTIDTINVKSTSMFNGFIRFKKSVQNSRKSKVNLGLGIGVSTITTNARNPFYNGRKDESKYEFISSLLLIPGLAWSYTFSEHAKFTLGLDLQYSPYKIEGALREDIGQIALIPKISYRF</sequence>
<proteinExistence type="predicted"/>
<protein>
    <recommendedName>
        <fullName evidence="3">Outer membrane protein beta-barrel domain-containing protein</fullName>
    </recommendedName>
</protein>
<evidence type="ECO:0008006" key="3">
    <source>
        <dbReference type="Google" id="ProtNLM"/>
    </source>
</evidence>
<reference evidence="1 2" key="1">
    <citation type="submission" date="2020-04" db="EMBL/GenBank/DDBJ databases">
        <title>A Flavivirga sp. nov.</title>
        <authorList>
            <person name="Sun X."/>
        </authorList>
    </citation>
    <scope>NUCLEOTIDE SEQUENCE [LARGE SCALE GENOMIC DNA]</scope>
    <source>
        <strain evidence="1 2">Y03</strain>
    </source>
</reference>
<evidence type="ECO:0000313" key="1">
    <source>
        <dbReference type="EMBL" id="NMH88479.1"/>
    </source>
</evidence>
<dbReference type="EMBL" id="JABBHF010000007">
    <property type="protein sequence ID" value="NMH88479.1"/>
    <property type="molecule type" value="Genomic_DNA"/>
</dbReference>
<accession>A0ABX1S1A0</accession>
<evidence type="ECO:0000313" key="2">
    <source>
        <dbReference type="Proteomes" id="UP000746690"/>
    </source>
</evidence>
<dbReference type="RefSeq" id="WP_169674337.1">
    <property type="nucleotide sequence ID" value="NZ_JABBHF010000007.1"/>
</dbReference>
<comment type="caution">
    <text evidence="1">The sequence shown here is derived from an EMBL/GenBank/DDBJ whole genome shotgun (WGS) entry which is preliminary data.</text>
</comment>